<dbReference type="EMBL" id="MN739684">
    <property type="protein sequence ID" value="QHT21022.1"/>
    <property type="molecule type" value="Genomic_DNA"/>
</dbReference>
<sequence length="779" mass="90043">MSFNLNSISKNYIILTNNMINNNNEGTLIFLNSSVLPSSTSVISKFQETIGSLSNYNNRIILSYSVRSRPNFSNTSKNCLLTLNNIKNNMKFLFIDSNKNGKLLFIKNNKNYQLSNNYLIDFPTTDILLNKTVHLNYYFNNININSNFYNANISNTNTSNYDYYKINVKDYLFKHYNTAFFNFNDICYNILRFIITSAGNLNNLYLDNKSDFSPITDITNINTLEKGRLNSENYPTINPLYNIDSSYNIYRNIYNKYTKYNEPISYTISIINSNTRTINFFGGLSLVSFTLSNIRINLETFLIKTNNFDMLRNSQSKILFDTNNTIYFSNVKVSTPSKQIDFPTKTAYPHIIYLSLGSSKTGLTQYDIYNNITFTPSFEKIIFKENINTNVINTSAIAVQKKYNSLIAYQSNNYLYDINLLDNSLFKTITTNNSFNSSSKIFAIDFSRFFNITDLRAYYNTFNNLAFTSNVNNIIKPRVNYFDSATNYNNTLIKFDITPTINTFIYTGSLVSQNLFKHDYYYDLLNPAFLDVRFNYNSYFNIELSFNILYNPNTAIREIINNYSINIECFIYTTPGRDFTDVECIYIYHNPDTETDPSFRYPYSNIEIIRDPTNIDTLSKAIELLPNASRSNLNSTIIPEKNGSNYSRKMIEGLIGLNDIPKLLSIKPYDPNVIVGRGFVNRFQIDDDCNFNAEYVIKNKINANKHISAKETVNNTLAKQNFANLVRSSARNRLSQECIANLRQDINNNTALSTQINYANIIPYTPRFRIFKTGKGHYL</sequence>
<name>A0A6C0DX48_9ZZZZ</name>
<evidence type="ECO:0000313" key="1">
    <source>
        <dbReference type="EMBL" id="QHT21022.1"/>
    </source>
</evidence>
<proteinExistence type="predicted"/>
<reference evidence="1" key="1">
    <citation type="journal article" date="2020" name="Nature">
        <title>Giant virus diversity and host interactions through global metagenomics.</title>
        <authorList>
            <person name="Schulz F."/>
            <person name="Roux S."/>
            <person name="Paez-Espino D."/>
            <person name="Jungbluth S."/>
            <person name="Walsh D.A."/>
            <person name="Denef V.J."/>
            <person name="McMahon K.D."/>
            <person name="Konstantinidis K.T."/>
            <person name="Eloe-Fadrosh E.A."/>
            <person name="Kyrpides N.C."/>
            <person name="Woyke T."/>
        </authorList>
    </citation>
    <scope>NUCLEOTIDE SEQUENCE</scope>
    <source>
        <strain evidence="1">GVMAG-M-3300023174-75</strain>
    </source>
</reference>
<accession>A0A6C0DX48</accession>
<dbReference type="AlphaFoldDB" id="A0A6C0DX48"/>
<protein>
    <submittedName>
        <fullName evidence="1">Uncharacterized protein</fullName>
    </submittedName>
</protein>
<organism evidence="1">
    <name type="scientific">viral metagenome</name>
    <dbReference type="NCBI Taxonomy" id="1070528"/>
    <lineage>
        <taxon>unclassified sequences</taxon>
        <taxon>metagenomes</taxon>
        <taxon>organismal metagenomes</taxon>
    </lineage>
</organism>